<feature type="domain" description="Fibronectin type-III" evidence="3">
    <location>
        <begin position="100"/>
        <end position="182"/>
    </location>
</feature>
<dbReference type="EMBL" id="KL662090">
    <property type="protein sequence ID" value="KFM23307.1"/>
    <property type="molecule type" value="Genomic_DNA"/>
</dbReference>
<evidence type="ECO:0000259" key="3">
    <source>
        <dbReference type="SMART" id="SM00060"/>
    </source>
</evidence>
<keyword evidence="5" id="KW-1185">Reference proteome</keyword>
<keyword evidence="2" id="KW-0472">Membrane</keyword>
<evidence type="ECO:0000256" key="1">
    <source>
        <dbReference type="ARBA" id="ARBA00022737"/>
    </source>
</evidence>
<dbReference type="Proteomes" id="UP000028924">
    <property type="component" value="Unassembled WGS sequence"/>
</dbReference>
<dbReference type="AlphaFoldDB" id="A0A087SC53"/>
<keyword evidence="2" id="KW-1133">Transmembrane helix</keyword>
<proteinExistence type="predicted"/>
<name>A0A087SC53_AUXPR</name>
<evidence type="ECO:0000313" key="4">
    <source>
        <dbReference type="EMBL" id="KFM23307.1"/>
    </source>
</evidence>
<dbReference type="PANTHER" id="PTHR46708">
    <property type="entry name" value="TENASCIN"/>
    <property type="match status" value="1"/>
</dbReference>
<dbReference type="SMART" id="SM00060">
    <property type="entry name" value="FN3"/>
    <property type="match status" value="4"/>
</dbReference>
<sequence length="541" mass="53310">MTGLANGLPTTCTLTARASNPNGGFLTPYVTSKPSASTPAFTPGVARTITGSVVVPADSTEATVKKVEAGKYTCTLTTISTANDIAQTSLNVEVPAAPIELVPATIIGTNASYDSITVFFNGQPEGVRSFNLLCLPKGTETPAFNNQADGSVVVPAGSSEATVKDLEAGVYTCTVTVISTDSQIAQQSTDVTVPRRPVAVAAPEITAVDATSDSVTVRFSGAKADVANHNLACASVEAVAAFSASPFNNLAPGSVVVPADATEATVTGLAPGTYNCTLTSISTDDLISQSSTEAVVKPAPPTPASITGSEATYDAATIFLASAGEGVKENRVSCTTKAGPPSATVTVEPSVGSVEIKDLAAGDYNCTVTTVGVNGLTSASSTTLTISPRPEPPAAPSIIGAAATPEGEITVYFTGPAKGASGFSLDCSPEEAADKDPLAVKLSASAGNGTLTGATPGPYNCSVTTLGAVSGGGSASVRVTVPEAEPEAALTPAGKKANPVKDGAKAAAAPAAEAPASGAAATSAALAAATTALAAVLLLVV</sequence>
<feature type="domain" description="Fibronectin type-III" evidence="3">
    <location>
        <begin position="393"/>
        <end position="473"/>
    </location>
</feature>
<reference evidence="4 5" key="1">
    <citation type="journal article" date="2014" name="BMC Genomics">
        <title>Oil accumulation mechanisms of the oleaginous microalga Chlorella protothecoides revealed through its genome, transcriptomes, and proteomes.</title>
        <authorList>
            <person name="Gao C."/>
            <person name="Wang Y."/>
            <person name="Shen Y."/>
            <person name="Yan D."/>
            <person name="He X."/>
            <person name="Dai J."/>
            <person name="Wu Q."/>
        </authorList>
    </citation>
    <scope>NUCLEOTIDE SEQUENCE [LARGE SCALE GENOMIC DNA]</scope>
    <source>
        <strain evidence="4 5">0710</strain>
    </source>
</reference>
<evidence type="ECO:0000256" key="2">
    <source>
        <dbReference type="SAM" id="Phobius"/>
    </source>
</evidence>
<evidence type="ECO:0000313" key="5">
    <source>
        <dbReference type="Proteomes" id="UP000028924"/>
    </source>
</evidence>
<feature type="domain" description="Fibronectin type-III" evidence="3">
    <location>
        <begin position="300"/>
        <end position="377"/>
    </location>
</feature>
<gene>
    <name evidence="4" type="ORF">F751_1003</name>
</gene>
<dbReference type="KEGG" id="apro:F751_1003"/>
<dbReference type="GeneID" id="23612394"/>
<dbReference type="Gene3D" id="2.60.40.10">
    <property type="entry name" value="Immunoglobulins"/>
    <property type="match status" value="1"/>
</dbReference>
<accession>A0A087SC53</accession>
<dbReference type="InterPro" id="IPR050991">
    <property type="entry name" value="ECM_Regulatory_Proteins"/>
</dbReference>
<dbReference type="InterPro" id="IPR003961">
    <property type="entry name" value="FN3_dom"/>
</dbReference>
<organism evidence="4 5">
    <name type="scientific">Auxenochlorella protothecoides</name>
    <name type="common">Green microalga</name>
    <name type="synonym">Chlorella protothecoides</name>
    <dbReference type="NCBI Taxonomy" id="3075"/>
    <lineage>
        <taxon>Eukaryota</taxon>
        <taxon>Viridiplantae</taxon>
        <taxon>Chlorophyta</taxon>
        <taxon>core chlorophytes</taxon>
        <taxon>Trebouxiophyceae</taxon>
        <taxon>Chlorellales</taxon>
        <taxon>Chlorellaceae</taxon>
        <taxon>Auxenochlorella</taxon>
    </lineage>
</organism>
<feature type="domain" description="Fibronectin type-III" evidence="3">
    <location>
        <begin position="197"/>
        <end position="288"/>
    </location>
</feature>
<dbReference type="PANTHER" id="PTHR46708:SF2">
    <property type="entry name" value="FIBRONECTIN TYPE-III DOMAIN-CONTAINING PROTEIN"/>
    <property type="match status" value="1"/>
</dbReference>
<keyword evidence="2" id="KW-0812">Transmembrane</keyword>
<feature type="transmembrane region" description="Helical" evidence="2">
    <location>
        <begin position="519"/>
        <end position="540"/>
    </location>
</feature>
<dbReference type="InterPro" id="IPR013783">
    <property type="entry name" value="Ig-like_fold"/>
</dbReference>
<keyword evidence="1" id="KW-0677">Repeat</keyword>
<dbReference type="RefSeq" id="XP_011396177.1">
    <property type="nucleotide sequence ID" value="XM_011397875.1"/>
</dbReference>
<protein>
    <recommendedName>
        <fullName evidence="3">Fibronectin type-III domain-containing protein</fullName>
    </recommendedName>
</protein>